<proteinExistence type="predicted"/>
<keyword evidence="3 5" id="KW-1133">Transmembrane helix</keyword>
<feature type="transmembrane region" description="Helical" evidence="5">
    <location>
        <begin position="356"/>
        <end position="376"/>
    </location>
</feature>
<dbReference type="Pfam" id="PF00083">
    <property type="entry name" value="Sugar_tr"/>
    <property type="match status" value="1"/>
</dbReference>
<dbReference type="RefSeq" id="XP_042564065.1">
    <property type="nucleotide sequence ID" value="XM_042708131.1"/>
</dbReference>
<feature type="transmembrane region" description="Helical" evidence="5">
    <location>
        <begin position="185"/>
        <end position="206"/>
    </location>
</feature>
<dbReference type="GeneID" id="105894395"/>
<feature type="transmembrane region" description="Helical" evidence="5">
    <location>
        <begin position="311"/>
        <end position="330"/>
    </location>
</feature>
<evidence type="ECO:0000313" key="8">
    <source>
        <dbReference type="RefSeq" id="XP_042564065.1"/>
    </source>
</evidence>
<keyword evidence="2 5" id="KW-0812">Transmembrane</keyword>
<accession>A0A8M1KN94</accession>
<reference evidence="8" key="1">
    <citation type="submission" date="2025-08" db="UniProtKB">
        <authorList>
            <consortium name="RefSeq"/>
        </authorList>
    </citation>
    <scope>IDENTIFICATION</scope>
</reference>
<dbReference type="GO" id="GO:0022857">
    <property type="term" value="F:transmembrane transporter activity"/>
    <property type="evidence" value="ECO:0007669"/>
    <property type="project" value="InterPro"/>
</dbReference>
<feature type="domain" description="Major facilitator superfamily (MFS) profile" evidence="6">
    <location>
        <begin position="65"/>
        <end position="468"/>
    </location>
</feature>
<dbReference type="GO" id="GO:0016020">
    <property type="term" value="C:membrane"/>
    <property type="evidence" value="ECO:0007669"/>
    <property type="project" value="UniProtKB-SubCell"/>
</dbReference>
<organism evidence="7 8">
    <name type="scientific">Clupea harengus</name>
    <name type="common">Atlantic herring</name>
    <dbReference type="NCBI Taxonomy" id="7950"/>
    <lineage>
        <taxon>Eukaryota</taxon>
        <taxon>Metazoa</taxon>
        <taxon>Chordata</taxon>
        <taxon>Craniata</taxon>
        <taxon>Vertebrata</taxon>
        <taxon>Euteleostomi</taxon>
        <taxon>Actinopterygii</taxon>
        <taxon>Neopterygii</taxon>
        <taxon>Teleostei</taxon>
        <taxon>Clupei</taxon>
        <taxon>Clupeiformes</taxon>
        <taxon>Clupeoidei</taxon>
        <taxon>Clupeidae</taxon>
        <taxon>Clupea</taxon>
    </lineage>
</organism>
<dbReference type="Proteomes" id="UP000515152">
    <property type="component" value="Chromosome 7"/>
</dbReference>
<keyword evidence="4 5" id="KW-0472">Membrane</keyword>
<dbReference type="AlphaFoldDB" id="A0A8M1KN94"/>
<evidence type="ECO:0000256" key="5">
    <source>
        <dbReference type="SAM" id="Phobius"/>
    </source>
</evidence>
<evidence type="ECO:0000256" key="4">
    <source>
        <dbReference type="ARBA" id="ARBA00023136"/>
    </source>
</evidence>
<feature type="transmembrane region" description="Helical" evidence="5">
    <location>
        <begin position="414"/>
        <end position="433"/>
    </location>
</feature>
<dbReference type="InterPro" id="IPR020846">
    <property type="entry name" value="MFS_dom"/>
</dbReference>
<evidence type="ECO:0000256" key="3">
    <source>
        <dbReference type="ARBA" id="ARBA00022989"/>
    </source>
</evidence>
<dbReference type="PANTHER" id="PTHR24064">
    <property type="entry name" value="SOLUTE CARRIER FAMILY 22 MEMBER"/>
    <property type="match status" value="1"/>
</dbReference>
<sequence length="468" mass="51997">MNFDQILSAVGGFGRFQKILYIWICLPQIPLAFHMMASIFTGATPPHWCLDSPAVSSNSSDPESTGNISDTGVASQNLTTSFLFERAETCRPVVNRSSPSSCSHGWKYSREIFHSTIVTEWDLVCDRASLNSLGSSIYMLGLLVGAAVFGAMADRYGRRFCLLLSLALQAVFGVSAAFAPNFPTYVLLRFVLGTSISGVIMNAFVLGTEWTCTQRRMLAGIFTDYFFGVGYMLLAGIAYLLRDWRQLQLAISAPGFIFFFYIWLVPHSARWLLVKDRTEEAITLLRKAAQVNGRPFPSSLQVHLIGHIPKVISTLAILLMLPLVIWLLMFDTAGEGKAQYSAMDLLKTSEMRRRSFILFYLWFVNVLVYYGLSLGVSSLGVDLYFTQFIFGLVEIPARSVVLVVLPWSRRIPQSFFMAVGGVACLLTLTVPAGKHGLSPRRYSPGLTSKPQWKWATSPPAPRFLLHGS</sequence>
<evidence type="ECO:0000256" key="1">
    <source>
        <dbReference type="ARBA" id="ARBA00004141"/>
    </source>
</evidence>
<evidence type="ECO:0000259" key="6">
    <source>
        <dbReference type="PROSITE" id="PS50850"/>
    </source>
</evidence>
<comment type="subcellular location">
    <subcellularLocation>
        <location evidence="1">Membrane</location>
        <topology evidence="1">Multi-pass membrane protein</topology>
    </subcellularLocation>
</comment>
<dbReference type="InterPro" id="IPR005828">
    <property type="entry name" value="MFS_sugar_transport-like"/>
</dbReference>
<dbReference type="PROSITE" id="PS50850">
    <property type="entry name" value="MFS"/>
    <property type="match status" value="1"/>
</dbReference>
<feature type="transmembrane region" description="Helical" evidence="5">
    <location>
        <begin position="388"/>
        <end position="408"/>
    </location>
</feature>
<feature type="transmembrane region" description="Helical" evidence="5">
    <location>
        <begin position="20"/>
        <end position="43"/>
    </location>
</feature>
<evidence type="ECO:0000256" key="2">
    <source>
        <dbReference type="ARBA" id="ARBA00022692"/>
    </source>
</evidence>
<gene>
    <name evidence="8" type="primary">LOC105894395</name>
</gene>
<feature type="transmembrane region" description="Helical" evidence="5">
    <location>
        <begin position="160"/>
        <end position="179"/>
    </location>
</feature>
<keyword evidence="7" id="KW-1185">Reference proteome</keyword>
<name>A0A8M1KN94_CLUHA</name>
<dbReference type="KEGG" id="char:105894395"/>
<evidence type="ECO:0000313" key="7">
    <source>
        <dbReference type="Proteomes" id="UP000515152"/>
    </source>
</evidence>
<feature type="transmembrane region" description="Helical" evidence="5">
    <location>
        <begin position="247"/>
        <end position="265"/>
    </location>
</feature>
<dbReference type="OrthoDB" id="5296287at2759"/>
<protein>
    <submittedName>
        <fullName evidence="8">Solute carrier family 22 member 20-like</fullName>
    </submittedName>
</protein>
<feature type="transmembrane region" description="Helical" evidence="5">
    <location>
        <begin position="218"/>
        <end position="241"/>
    </location>
</feature>
<feature type="transmembrane region" description="Helical" evidence="5">
    <location>
        <begin position="136"/>
        <end position="153"/>
    </location>
</feature>